<organism evidence="1 2">
    <name type="scientific">Siminovitchia sediminis</name>
    <dbReference type="NCBI Taxonomy" id="1274353"/>
    <lineage>
        <taxon>Bacteria</taxon>
        <taxon>Bacillati</taxon>
        <taxon>Bacillota</taxon>
        <taxon>Bacilli</taxon>
        <taxon>Bacillales</taxon>
        <taxon>Bacillaceae</taxon>
        <taxon>Siminovitchia</taxon>
    </lineage>
</organism>
<protein>
    <recommendedName>
        <fullName evidence="3">Spore coat protein</fullName>
    </recommendedName>
</protein>
<gene>
    <name evidence="1" type="ORF">ACFSCZ_12275</name>
</gene>
<sequence>MNHYYQTDEYGYPVAIPPQIEGAGYPVPMQQHTDGAGYPGMPHNDERIWGGPFFRPWGWGWGWGFGAPFFRPWGFGFPFFPFFW</sequence>
<proteinExistence type="predicted"/>
<keyword evidence="2" id="KW-1185">Reference proteome</keyword>
<dbReference type="EMBL" id="JBHUEO010000035">
    <property type="protein sequence ID" value="MFD1707501.1"/>
    <property type="molecule type" value="Genomic_DNA"/>
</dbReference>
<comment type="caution">
    <text evidence="1">The sequence shown here is derived from an EMBL/GenBank/DDBJ whole genome shotgun (WGS) entry which is preliminary data.</text>
</comment>
<dbReference type="RefSeq" id="WP_380774222.1">
    <property type="nucleotide sequence ID" value="NZ_JBHUEO010000035.1"/>
</dbReference>
<dbReference type="Proteomes" id="UP001597301">
    <property type="component" value="Unassembled WGS sequence"/>
</dbReference>
<evidence type="ECO:0008006" key="3">
    <source>
        <dbReference type="Google" id="ProtNLM"/>
    </source>
</evidence>
<name>A0ABW4KL46_9BACI</name>
<evidence type="ECO:0000313" key="2">
    <source>
        <dbReference type="Proteomes" id="UP001597301"/>
    </source>
</evidence>
<accession>A0ABW4KL46</accession>
<reference evidence="2" key="1">
    <citation type="journal article" date="2019" name="Int. J. Syst. Evol. Microbiol.">
        <title>The Global Catalogue of Microorganisms (GCM) 10K type strain sequencing project: providing services to taxonomists for standard genome sequencing and annotation.</title>
        <authorList>
            <consortium name="The Broad Institute Genomics Platform"/>
            <consortium name="The Broad Institute Genome Sequencing Center for Infectious Disease"/>
            <person name="Wu L."/>
            <person name="Ma J."/>
        </authorList>
    </citation>
    <scope>NUCLEOTIDE SEQUENCE [LARGE SCALE GENOMIC DNA]</scope>
    <source>
        <strain evidence="2">CGMCC 1.12295</strain>
    </source>
</reference>
<evidence type="ECO:0000313" key="1">
    <source>
        <dbReference type="EMBL" id="MFD1707501.1"/>
    </source>
</evidence>